<dbReference type="SUPFAM" id="SSF53474">
    <property type="entry name" value="alpha/beta-Hydrolases"/>
    <property type="match status" value="1"/>
</dbReference>
<gene>
    <name evidence="2" type="ORF">BJ508DRAFT_345740</name>
</gene>
<keyword evidence="1" id="KW-0732">Signal</keyword>
<evidence type="ECO:0008006" key="4">
    <source>
        <dbReference type="Google" id="ProtNLM"/>
    </source>
</evidence>
<accession>A0A3N4IC15</accession>
<dbReference type="OrthoDB" id="425534at2759"/>
<evidence type="ECO:0000313" key="3">
    <source>
        <dbReference type="Proteomes" id="UP000275078"/>
    </source>
</evidence>
<evidence type="ECO:0000256" key="1">
    <source>
        <dbReference type="SAM" id="SignalP"/>
    </source>
</evidence>
<feature type="chain" id="PRO_5018217001" description="AB hydrolase-1 domain-containing protein" evidence="1">
    <location>
        <begin position="29"/>
        <end position="553"/>
    </location>
</feature>
<dbReference type="AlphaFoldDB" id="A0A3N4IC15"/>
<reference evidence="2 3" key="1">
    <citation type="journal article" date="2018" name="Nat. Ecol. Evol.">
        <title>Pezizomycetes genomes reveal the molecular basis of ectomycorrhizal truffle lifestyle.</title>
        <authorList>
            <person name="Murat C."/>
            <person name="Payen T."/>
            <person name="Noel B."/>
            <person name="Kuo A."/>
            <person name="Morin E."/>
            <person name="Chen J."/>
            <person name="Kohler A."/>
            <person name="Krizsan K."/>
            <person name="Balestrini R."/>
            <person name="Da Silva C."/>
            <person name="Montanini B."/>
            <person name="Hainaut M."/>
            <person name="Levati E."/>
            <person name="Barry K.W."/>
            <person name="Belfiori B."/>
            <person name="Cichocki N."/>
            <person name="Clum A."/>
            <person name="Dockter R.B."/>
            <person name="Fauchery L."/>
            <person name="Guy J."/>
            <person name="Iotti M."/>
            <person name="Le Tacon F."/>
            <person name="Lindquist E.A."/>
            <person name="Lipzen A."/>
            <person name="Malagnac F."/>
            <person name="Mello A."/>
            <person name="Molinier V."/>
            <person name="Miyauchi S."/>
            <person name="Poulain J."/>
            <person name="Riccioni C."/>
            <person name="Rubini A."/>
            <person name="Sitrit Y."/>
            <person name="Splivallo R."/>
            <person name="Traeger S."/>
            <person name="Wang M."/>
            <person name="Zifcakova L."/>
            <person name="Wipf D."/>
            <person name="Zambonelli A."/>
            <person name="Paolocci F."/>
            <person name="Nowrousian M."/>
            <person name="Ottonello S."/>
            <person name="Baldrian P."/>
            <person name="Spatafora J.W."/>
            <person name="Henrissat B."/>
            <person name="Nagy L.G."/>
            <person name="Aury J.M."/>
            <person name="Wincker P."/>
            <person name="Grigoriev I.V."/>
            <person name="Bonfante P."/>
            <person name="Martin F.M."/>
        </authorList>
    </citation>
    <scope>NUCLEOTIDE SEQUENCE [LARGE SCALE GENOMIC DNA]</scope>
    <source>
        <strain evidence="2 3">RN42</strain>
    </source>
</reference>
<name>A0A3N4IC15_ASCIM</name>
<dbReference type="Gene3D" id="3.40.50.1820">
    <property type="entry name" value="alpha/beta hydrolase"/>
    <property type="match status" value="1"/>
</dbReference>
<keyword evidence="3" id="KW-1185">Reference proteome</keyword>
<dbReference type="STRING" id="1160509.A0A3N4IC15"/>
<dbReference type="InterPro" id="IPR029058">
    <property type="entry name" value="AB_hydrolase_fold"/>
</dbReference>
<proteinExistence type="predicted"/>
<sequence length="553" mass="60929">MMFAPSRPLLLLLCFGWALINFVDYTIAPDPNPAAADAFPYTFSLETSGHANTLFKDVIASKEVNFQECPDYPMHSVVGDMAGSAKYLAECWLSIQPLDHLDPTDTRTINIAVSRLPPLTGINEAHPLWKGFVYFDFGGPGSSTIVDGWQSTSDMYALFQYHTIILRDIRGVGASGPETNCWSNVWDEQIHYQTNYEDSGSMLNGGVMAAERYRKTWMDFADRCTKKLGGKHGILKHIGLAAHARDLVSIHGALCEHYNVPLSSDKVLMNFWGVSWGGTLGHTIANMYPNGVGRTSLTHSDFVSCGGHFLPSKLDCSIPNAAAKHRGWDPHLKHLVGNLTVWKDQLANIQDETTTASDAAAAAAQFPSFGLVDRTALQRGAASAWRRPNDSERPQGWTGYAGWLIRCADAETFGLEDPSAAGIYSLFQKARLISPIGAEQRASRWLSCIGFGSEDKSKEKILAPSTPIKTKNPVLITGLLYDPICPQRNAQGEPYGVKHYEEAHYLEIAGAGHGVRSHLHWVEKYKATLREYLTNAVVPRVRETTTVSTIQPF</sequence>
<organism evidence="2 3">
    <name type="scientific">Ascobolus immersus RN42</name>
    <dbReference type="NCBI Taxonomy" id="1160509"/>
    <lineage>
        <taxon>Eukaryota</taxon>
        <taxon>Fungi</taxon>
        <taxon>Dikarya</taxon>
        <taxon>Ascomycota</taxon>
        <taxon>Pezizomycotina</taxon>
        <taxon>Pezizomycetes</taxon>
        <taxon>Pezizales</taxon>
        <taxon>Ascobolaceae</taxon>
        <taxon>Ascobolus</taxon>
    </lineage>
</organism>
<dbReference type="Proteomes" id="UP000275078">
    <property type="component" value="Unassembled WGS sequence"/>
</dbReference>
<protein>
    <recommendedName>
        <fullName evidence="4">AB hydrolase-1 domain-containing protein</fullName>
    </recommendedName>
</protein>
<evidence type="ECO:0000313" key="2">
    <source>
        <dbReference type="EMBL" id="RPA81700.1"/>
    </source>
</evidence>
<dbReference type="EMBL" id="ML119677">
    <property type="protein sequence ID" value="RPA81700.1"/>
    <property type="molecule type" value="Genomic_DNA"/>
</dbReference>
<feature type="signal peptide" evidence="1">
    <location>
        <begin position="1"/>
        <end position="28"/>
    </location>
</feature>